<evidence type="ECO:0000256" key="1">
    <source>
        <dbReference type="ARBA" id="ARBA00022679"/>
    </source>
</evidence>
<gene>
    <name evidence="4" type="ORF">FHU39_001093</name>
</gene>
<dbReference type="PROSITE" id="PS50206">
    <property type="entry name" value="RHODANESE_3"/>
    <property type="match status" value="2"/>
</dbReference>
<dbReference type="SUPFAM" id="SSF52821">
    <property type="entry name" value="Rhodanese/Cell cycle control phosphatase"/>
    <property type="match status" value="2"/>
</dbReference>
<proteinExistence type="predicted"/>
<feature type="domain" description="Rhodanese" evidence="3">
    <location>
        <begin position="162"/>
        <end position="275"/>
    </location>
</feature>
<dbReference type="InterPro" id="IPR001307">
    <property type="entry name" value="Thiosulphate_STrfase_CS"/>
</dbReference>
<dbReference type="PROSITE" id="PS00380">
    <property type="entry name" value="RHODANESE_1"/>
    <property type="match status" value="1"/>
</dbReference>
<dbReference type="Proteomes" id="UP000559182">
    <property type="component" value="Unassembled WGS sequence"/>
</dbReference>
<name>A0A839N2T8_9MICO</name>
<dbReference type="CDD" id="cd01448">
    <property type="entry name" value="TST_Repeat_1"/>
    <property type="match status" value="1"/>
</dbReference>
<dbReference type="CDD" id="cd01449">
    <property type="entry name" value="TST_Repeat_2"/>
    <property type="match status" value="1"/>
</dbReference>
<dbReference type="GO" id="GO:0016784">
    <property type="term" value="F:3-mercaptopyruvate sulfurtransferase activity"/>
    <property type="evidence" value="ECO:0007669"/>
    <property type="project" value="UniProtKB-EC"/>
</dbReference>
<dbReference type="AlphaFoldDB" id="A0A839N2T8"/>
<dbReference type="SMART" id="SM00450">
    <property type="entry name" value="RHOD"/>
    <property type="match status" value="2"/>
</dbReference>
<dbReference type="PANTHER" id="PTHR11364">
    <property type="entry name" value="THIOSULFATE SULFERTANSFERASE"/>
    <property type="match status" value="1"/>
</dbReference>
<keyword evidence="2" id="KW-0677">Repeat</keyword>
<comment type="caution">
    <text evidence="4">The sequence shown here is derived from an EMBL/GenBank/DDBJ whole genome shotgun (WGS) entry which is preliminary data.</text>
</comment>
<dbReference type="Pfam" id="PF00581">
    <property type="entry name" value="Rhodanese"/>
    <property type="match status" value="2"/>
</dbReference>
<keyword evidence="1 4" id="KW-0808">Transferase</keyword>
<evidence type="ECO:0000313" key="5">
    <source>
        <dbReference type="Proteomes" id="UP000559182"/>
    </source>
</evidence>
<sequence>MSRPTHPLIIPAALAPILDSVTIIDTRWQMGEQTRRPAYEAGHLPGARWVEFEGVMADTPGPGGRHPMPQRDVFAAAMRAAGVDNDRPVVVYDDGNSLAASRCWWLLKYFGKEDVQVLDGGFAAWQAAGLPVSTDEPATAEGDFYPTDPGAALLDADSAADVAATKLLLDARPADRFAGQNETVDPVPGHIPGAVSAPALANLTPSGEFLSSDDLAMRFTALGIRPDSEVGVYCGSGVQATHLALALEASGIHPQTSVYIGSWSHWITDPERPVES</sequence>
<dbReference type="GO" id="GO:0004792">
    <property type="term" value="F:thiosulfate-cyanide sulfurtransferase activity"/>
    <property type="evidence" value="ECO:0007669"/>
    <property type="project" value="UniProtKB-EC"/>
</dbReference>
<evidence type="ECO:0000259" key="3">
    <source>
        <dbReference type="PROSITE" id="PS50206"/>
    </source>
</evidence>
<protein>
    <submittedName>
        <fullName evidence="4">Thiosulfate/3-mercaptopyruvate sulfurtransferase</fullName>
        <ecNumber evidence="4">2.8.1.1</ecNumber>
        <ecNumber evidence="4">2.8.1.2</ecNumber>
    </submittedName>
</protein>
<feature type="domain" description="Rhodanese" evidence="3">
    <location>
        <begin position="17"/>
        <end position="134"/>
    </location>
</feature>
<evidence type="ECO:0000256" key="2">
    <source>
        <dbReference type="ARBA" id="ARBA00022737"/>
    </source>
</evidence>
<reference evidence="4 5" key="1">
    <citation type="submission" date="2020-08" db="EMBL/GenBank/DDBJ databases">
        <title>Sequencing the genomes of 1000 actinobacteria strains.</title>
        <authorList>
            <person name="Klenk H.-P."/>
        </authorList>
    </citation>
    <scope>NUCLEOTIDE SEQUENCE [LARGE SCALE GENOMIC DNA]</scope>
    <source>
        <strain evidence="4 5">DSM 105369</strain>
    </source>
</reference>
<dbReference type="EC" id="2.8.1.1" evidence="4"/>
<dbReference type="EC" id="2.8.1.2" evidence="4"/>
<dbReference type="InterPro" id="IPR045078">
    <property type="entry name" value="TST/MPST-like"/>
</dbReference>
<accession>A0A839N2T8</accession>
<organism evidence="4 5">
    <name type="scientific">Flexivirga oryzae</name>
    <dbReference type="NCBI Taxonomy" id="1794944"/>
    <lineage>
        <taxon>Bacteria</taxon>
        <taxon>Bacillati</taxon>
        <taxon>Actinomycetota</taxon>
        <taxon>Actinomycetes</taxon>
        <taxon>Micrococcales</taxon>
        <taxon>Dermacoccaceae</taxon>
        <taxon>Flexivirga</taxon>
    </lineage>
</organism>
<dbReference type="RefSeq" id="WP_183319416.1">
    <property type="nucleotide sequence ID" value="NZ_JACHVQ010000001.1"/>
</dbReference>
<evidence type="ECO:0000313" key="4">
    <source>
        <dbReference type="EMBL" id="MBB2891109.1"/>
    </source>
</evidence>
<dbReference type="EMBL" id="JACHVQ010000001">
    <property type="protein sequence ID" value="MBB2891109.1"/>
    <property type="molecule type" value="Genomic_DNA"/>
</dbReference>
<keyword evidence="4" id="KW-0670">Pyruvate</keyword>
<dbReference type="InterPro" id="IPR036873">
    <property type="entry name" value="Rhodanese-like_dom_sf"/>
</dbReference>
<keyword evidence="5" id="KW-1185">Reference proteome</keyword>
<dbReference type="Gene3D" id="3.40.250.10">
    <property type="entry name" value="Rhodanese-like domain"/>
    <property type="match status" value="2"/>
</dbReference>
<dbReference type="PANTHER" id="PTHR11364:SF27">
    <property type="entry name" value="SULFURTRANSFERASE"/>
    <property type="match status" value="1"/>
</dbReference>
<dbReference type="InterPro" id="IPR001763">
    <property type="entry name" value="Rhodanese-like_dom"/>
</dbReference>